<dbReference type="EMBL" id="HBUE01324119">
    <property type="protein sequence ID" value="CAG6589868.1"/>
    <property type="molecule type" value="Transcribed_RNA"/>
</dbReference>
<protein>
    <submittedName>
        <fullName evidence="2">(northern house mosquito) hypothetical protein</fullName>
    </submittedName>
</protein>
<feature type="region of interest" description="Disordered" evidence="1">
    <location>
        <begin position="251"/>
        <end position="275"/>
    </location>
</feature>
<dbReference type="EMBL" id="HBUE01217561">
    <property type="protein sequence ID" value="CAG6537859.1"/>
    <property type="molecule type" value="Transcribed_RNA"/>
</dbReference>
<evidence type="ECO:0000313" key="2">
    <source>
        <dbReference type="EMBL" id="CAG6537859.1"/>
    </source>
</evidence>
<dbReference type="AlphaFoldDB" id="A0A8D8HN20"/>
<name>A0A8D8HN20_CULPI</name>
<accession>A0A8D8HN20</accession>
<proteinExistence type="predicted"/>
<evidence type="ECO:0000256" key="1">
    <source>
        <dbReference type="SAM" id="MobiDB-lite"/>
    </source>
</evidence>
<dbReference type="EMBL" id="HBUE01217559">
    <property type="protein sequence ID" value="CAG6537857.1"/>
    <property type="molecule type" value="Transcribed_RNA"/>
</dbReference>
<dbReference type="EMBL" id="HBUE01324121">
    <property type="protein sequence ID" value="CAG6589870.1"/>
    <property type="molecule type" value="Transcribed_RNA"/>
</dbReference>
<dbReference type="EMBL" id="HBUE01217562">
    <property type="protein sequence ID" value="CAG6537860.1"/>
    <property type="molecule type" value="Transcribed_RNA"/>
</dbReference>
<sequence length="275" mass="30800">MSQRSGTHCGATRASTRFFSGPLQIHQNLFTRELLHHEPLRFHFTGCFPVKPILGRNTLCSRSSRAYAAGLRPTASADPGVCFVLYYYCIYSPHFPLAVHINSAVFVCLLHCRPRLPPVRPKKVTLDRKPVFQQHKQYPYSAVCTVLNAADHPYRTIARASIQNTRALEYKPRPKGCTNPTLQNWNQQTAVHRTMEITITRLPASSTTTPQKGLFSSGSCVDSALAPLAAADTWRTSSCFTQLVTISREESSQNVNLLPRRNTRKKTSPHTHTLA</sequence>
<dbReference type="EMBL" id="HBUE01324122">
    <property type="protein sequence ID" value="CAG6589871.1"/>
    <property type="molecule type" value="Transcribed_RNA"/>
</dbReference>
<reference evidence="2" key="1">
    <citation type="submission" date="2021-05" db="EMBL/GenBank/DDBJ databases">
        <authorList>
            <person name="Alioto T."/>
            <person name="Alioto T."/>
            <person name="Gomez Garrido J."/>
        </authorList>
    </citation>
    <scope>NUCLEOTIDE SEQUENCE</scope>
</reference>
<organism evidence="2">
    <name type="scientific">Culex pipiens</name>
    <name type="common">House mosquito</name>
    <dbReference type="NCBI Taxonomy" id="7175"/>
    <lineage>
        <taxon>Eukaryota</taxon>
        <taxon>Metazoa</taxon>
        <taxon>Ecdysozoa</taxon>
        <taxon>Arthropoda</taxon>
        <taxon>Hexapoda</taxon>
        <taxon>Insecta</taxon>
        <taxon>Pterygota</taxon>
        <taxon>Neoptera</taxon>
        <taxon>Endopterygota</taxon>
        <taxon>Diptera</taxon>
        <taxon>Nematocera</taxon>
        <taxon>Culicoidea</taxon>
        <taxon>Culicidae</taxon>
        <taxon>Culicinae</taxon>
        <taxon>Culicini</taxon>
        <taxon>Culex</taxon>
        <taxon>Culex</taxon>
    </lineage>
</organism>